<evidence type="ECO:0000256" key="13">
    <source>
        <dbReference type="SAM" id="Phobius"/>
    </source>
</evidence>
<organism evidence="14 15">
    <name type="scientific">Faecalibacillus faecis</name>
    <dbReference type="NCBI Taxonomy" id="1982628"/>
    <lineage>
        <taxon>Bacteria</taxon>
        <taxon>Bacillati</taxon>
        <taxon>Bacillota</taxon>
        <taxon>Erysipelotrichia</taxon>
        <taxon>Erysipelotrichales</taxon>
        <taxon>Coprobacillaceae</taxon>
        <taxon>Faecalibacillus</taxon>
    </lineage>
</organism>
<dbReference type="PANTHER" id="PTHR43298:SF2">
    <property type="entry name" value="FMN_FAD EXPORTER YEEO-RELATED"/>
    <property type="match status" value="1"/>
</dbReference>
<keyword evidence="6" id="KW-0050">Antiport</keyword>
<dbReference type="InterPro" id="IPR002528">
    <property type="entry name" value="MATE_fam"/>
</dbReference>
<dbReference type="RefSeq" id="WP_106988316.1">
    <property type="nucleotide sequence ID" value="NZ_PYLP01000012.1"/>
</dbReference>
<feature type="transmembrane region" description="Helical" evidence="13">
    <location>
        <begin position="194"/>
        <end position="216"/>
    </location>
</feature>
<comment type="function">
    <text evidence="1">Multidrug efflux pump.</text>
</comment>
<dbReference type="PANTHER" id="PTHR43298">
    <property type="entry name" value="MULTIDRUG RESISTANCE PROTEIN NORM-RELATED"/>
    <property type="match status" value="1"/>
</dbReference>
<keyword evidence="11 13" id="KW-0472">Membrane</keyword>
<feature type="transmembrane region" description="Helical" evidence="13">
    <location>
        <begin position="389"/>
        <end position="408"/>
    </location>
</feature>
<feature type="transmembrane region" description="Helical" evidence="13">
    <location>
        <begin position="134"/>
        <end position="152"/>
    </location>
</feature>
<keyword evidence="5" id="KW-0813">Transport</keyword>
<evidence type="ECO:0000256" key="6">
    <source>
        <dbReference type="ARBA" id="ARBA00022449"/>
    </source>
</evidence>
<comment type="subcellular location">
    <subcellularLocation>
        <location evidence="2">Cell membrane</location>
        <topology evidence="2">Multi-pass membrane protein</topology>
    </subcellularLocation>
</comment>
<dbReference type="EMBL" id="PYLP01000012">
    <property type="protein sequence ID" value="PST39648.1"/>
    <property type="molecule type" value="Genomic_DNA"/>
</dbReference>
<feature type="transmembrane region" description="Helical" evidence="13">
    <location>
        <begin position="414"/>
        <end position="436"/>
    </location>
</feature>
<feature type="transmembrane region" description="Helical" evidence="13">
    <location>
        <begin position="259"/>
        <end position="279"/>
    </location>
</feature>
<evidence type="ECO:0000313" key="15">
    <source>
        <dbReference type="Proteomes" id="UP000241201"/>
    </source>
</evidence>
<evidence type="ECO:0000256" key="10">
    <source>
        <dbReference type="ARBA" id="ARBA00023065"/>
    </source>
</evidence>
<evidence type="ECO:0000256" key="9">
    <source>
        <dbReference type="ARBA" id="ARBA00022989"/>
    </source>
</evidence>
<dbReference type="AlphaFoldDB" id="A0A2T3FWI9"/>
<evidence type="ECO:0000256" key="5">
    <source>
        <dbReference type="ARBA" id="ARBA00022448"/>
    </source>
</evidence>
<evidence type="ECO:0000256" key="8">
    <source>
        <dbReference type="ARBA" id="ARBA00022692"/>
    </source>
</evidence>
<dbReference type="GeneID" id="77471261"/>
<keyword evidence="8 13" id="KW-0812">Transmembrane</keyword>
<evidence type="ECO:0000256" key="12">
    <source>
        <dbReference type="ARBA" id="ARBA00031636"/>
    </source>
</evidence>
<keyword evidence="15" id="KW-1185">Reference proteome</keyword>
<evidence type="ECO:0000256" key="3">
    <source>
        <dbReference type="ARBA" id="ARBA00010199"/>
    </source>
</evidence>
<dbReference type="NCBIfam" id="TIGR00797">
    <property type="entry name" value="matE"/>
    <property type="match status" value="1"/>
</dbReference>
<feature type="transmembrane region" description="Helical" evidence="13">
    <location>
        <begin position="95"/>
        <end position="114"/>
    </location>
</feature>
<protein>
    <recommendedName>
        <fullName evidence="4">Probable multidrug resistance protein NorM</fullName>
    </recommendedName>
    <alternativeName>
        <fullName evidence="12">Multidrug-efflux transporter</fullName>
    </alternativeName>
</protein>
<keyword evidence="7" id="KW-1003">Cell membrane</keyword>
<evidence type="ECO:0000313" key="14">
    <source>
        <dbReference type="EMBL" id="PST39648.1"/>
    </source>
</evidence>
<feature type="transmembrane region" description="Helical" evidence="13">
    <location>
        <begin position="164"/>
        <end position="188"/>
    </location>
</feature>
<evidence type="ECO:0000256" key="7">
    <source>
        <dbReference type="ARBA" id="ARBA00022475"/>
    </source>
</evidence>
<name>A0A2T3FWI9_9FIRM</name>
<feature type="transmembrane region" description="Helical" evidence="13">
    <location>
        <begin position="55"/>
        <end position="75"/>
    </location>
</feature>
<evidence type="ECO:0000256" key="4">
    <source>
        <dbReference type="ARBA" id="ARBA00020268"/>
    </source>
</evidence>
<accession>A0A2T3FWI9</accession>
<dbReference type="GO" id="GO:0005886">
    <property type="term" value="C:plasma membrane"/>
    <property type="evidence" value="ECO:0007669"/>
    <property type="project" value="UniProtKB-SubCell"/>
</dbReference>
<sequence length="448" mass="49522">MEENKMASAPIKKLVLTTGIPLMISLLISNLYNFVDSIFVAHISEKALTALSLANPIQVLMSALGMANAVGLNAAISKALGKKDQKEVEQTATSAIWLAFIFWLILVTLSLFILKPYFLSQSNHNLEITNYGISYLRICMLSSLGVMGQWVFDRFTISSGKTHLFLITLSSGAIVNIILDPIFIFGYFGLPQMGIAGAAIATIIGQFVGATMGIIINKKYNKEIPIHFSLIPNFKCVKNILSVGVPSGIAQAMLSMMGIYVNSILIDFSSTAVAVNGVLVKIQSLILVPIWGLNNGLVPLVAYNYGSHQLKRSFDSLKWSLIYEYGIFIILLILLELFPSKILYLFDASKHMLQMGVPAMRILGFAYLISIVSLALSSTFQGFSKGLQAMILTLSRQVILLFIFLTLFKSFNQINLIWFAYILAEVCCLPIGYMMYKKIKKKVIEEIS</sequence>
<dbReference type="InterPro" id="IPR050222">
    <property type="entry name" value="MATE_MdtK"/>
</dbReference>
<evidence type="ECO:0000256" key="11">
    <source>
        <dbReference type="ARBA" id="ARBA00023136"/>
    </source>
</evidence>
<feature type="transmembrane region" description="Helical" evidence="13">
    <location>
        <begin position="358"/>
        <end position="377"/>
    </location>
</feature>
<feature type="transmembrane region" description="Helical" evidence="13">
    <location>
        <begin position="14"/>
        <end position="35"/>
    </location>
</feature>
<feature type="transmembrane region" description="Helical" evidence="13">
    <location>
        <begin position="285"/>
        <end position="305"/>
    </location>
</feature>
<keyword evidence="10" id="KW-0406">Ion transport</keyword>
<dbReference type="GO" id="GO:0006811">
    <property type="term" value="P:monoatomic ion transport"/>
    <property type="evidence" value="ECO:0007669"/>
    <property type="project" value="UniProtKB-KW"/>
</dbReference>
<dbReference type="Pfam" id="PF01554">
    <property type="entry name" value="MatE"/>
    <property type="match status" value="2"/>
</dbReference>
<comment type="similarity">
    <text evidence="3">Belongs to the multi antimicrobial extrusion (MATE) (TC 2.A.66.1) family.</text>
</comment>
<feature type="transmembrane region" description="Helical" evidence="13">
    <location>
        <begin position="325"/>
        <end position="346"/>
    </location>
</feature>
<dbReference type="PIRSF" id="PIRSF006603">
    <property type="entry name" value="DinF"/>
    <property type="match status" value="1"/>
</dbReference>
<evidence type="ECO:0000256" key="1">
    <source>
        <dbReference type="ARBA" id="ARBA00003408"/>
    </source>
</evidence>
<gene>
    <name evidence="14" type="ORF">C7U55_09175</name>
</gene>
<dbReference type="Proteomes" id="UP000241201">
    <property type="component" value="Unassembled WGS sequence"/>
</dbReference>
<dbReference type="InterPro" id="IPR048279">
    <property type="entry name" value="MdtK-like"/>
</dbReference>
<evidence type="ECO:0000256" key="2">
    <source>
        <dbReference type="ARBA" id="ARBA00004651"/>
    </source>
</evidence>
<keyword evidence="9 13" id="KW-1133">Transmembrane helix</keyword>
<dbReference type="GO" id="GO:0042910">
    <property type="term" value="F:xenobiotic transmembrane transporter activity"/>
    <property type="evidence" value="ECO:0007669"/>
    <property type="project" value="InterPro"/>
</dbReference>
<reference evidence="15" key="1">
    <citation type="submission" date="2018-03" db="EMBL/GenBank/DDBJ databases">
        <title>Lachnoclostridium SNUG30370 gen.nov., sp.nov., isolated from human faeces.</title>
        <authorList>
            <person name="Seo B."/>
            <person name="Jeon K."/>
            <person name="Ko G."/>
        </authorList>
    </citation>
    <scope>NUCLEOTIDE SEQUENCE [LARGE SCALE GENOMIC DNA]</scope>
    <source>
        <strain evidence="15">SNUG30370</strain>
    </source>
</reference>
<comment type="caution">
    <text evidence="14">The sequence shown here is derived from an EMBL/GenBank/DDBJ whole genome shotgun (WGS) entry which is preliminary data.</text>
</comment>
<proteinExistence type="inferred from homology"/>
<dbReference type="GO" id="GO:0015297">
    <property type="term" value="F:antiporter activity"/>
    <property type="evidence" value="ECO:0007669"/>
    <property type="project" value="UniProtKB-KW"/>
</dbReference>